<feature type="region of interest" description="Disordered" evidence="5">
    <location>
        <begin position="209"/>
        <end position="240"/>
    </location>
</feature>
<proteinExistence type="predicted"/>
<gene>
    <name evidence="7" type="ORF">SMACR_05686</name>
</gene>
<evidence type="ECO:0000256" key="4">
    <source>
        <dbReference type="ARBA" id="ARBA00023136"/>
    </source>
</evidence>
<comment type="subcellular location">
    <subcellularLocation>
        <location evidence="1">Membrane</location>
        <topology evidence="1">Single-pass membrane protein</topology>
    </subcellularLocation>
</comment>
<dbReference type="PANTHER" id="PTHR15549">
    <property type="entry name" value="PAIRED IMMUNOGLOBULIN-LIKE TYPE 2 RECEPTOR"/>
    <property type="match status" value="1"/>
</dbReference>
<feature type="compositionally biased region" description="Low complexity" evidence="5">
    <location>
        <begin position="66"/>
        <end position="97"/>
    </location>
</feature>
<name>A0A8S8ZP38_SORMA</name>
<keyword evidence="2 6" id="KW-0812">Transmembrane</keyword>
<evidence type="ECO:0000313" key="8">
    <source>
        <dbReference type="Proteomes" id="UP000433876"/>
    </source>
</evidence>
<feature type="region of interest" description="Disordered" evidence="5">
    <location>
        <begin position="150"/>
        <end position="180"/>
    </location>
</feature>
<dbReference type="Proteomes" id="UP000433876">
    <property type="component" value="Unassembled WGS sequence"/>
</dbReference>
<keyword evidence="3 6" id="KW-1133">Transmembrane helix</keyword>
<evidence type="ECO:0000256" key="5">
    <source>
        <dbReference type="SAM" id="MobiDB-lite"/>
    </source>
</evidence>
<evidence type="ECO:0000313" key="7">
    <source>
        <dbReference type="EMBL" id="KAA8632504.1"/>
    </source>
</evidence>
<comment type="caution">
    <text evidence="7">The sequence shown here is derived from an EMBL/GenBank/DDBJ whole genome shotgun (WGS) entry which is preliminary data.</text>
</comment>
<dbReference type="AlphaFoldDB" id="A0A8S8ZP38"/>
<evidence type="ECO:0000256" key="2">
    <source>
        <dbReference type="ARBA" id="ARBA00022692"/>
    </source>
</evidence>
<dbReference type="VEuPathDB" id="FungiDB:SMAC_05686"/>
<feature type="compositionally biased region" description="Polar residues" evidence="5">
    <location>
        <begin position="150"/>
        <end position="159"/>
    </location>
</feature>
<accession>A0A8S8ZP38</accession>
<protein>
    <submittedName>
        <fullName evidence="7">Uncharacterized protein</fullName>
    </submittedName>
</protein>
<organism evidence="7 8">
    <name type="scientific">Sordaria macrospora</name>
    <dbReference type="NCBI Taxonomy" id="5147"/>
    <lineage>
        <taxon>Eukaryota</taxon>
        <taxon>Fungi</taxon>
        <taxon>Dikarya</taxon>
        <taxon>Ascomycota</taxon>
        <taxon>Pezizomycotina</taxon>
        <taxon>Sordariomycetes</taxon>
        <taxon>Sordariomycetidae</taxon>
        <taxon>Sordariales</taxon>
        <taxon>Sordariaceae</taxon>
        <taxon>Sordaria</taxon>
    </lineage>
</organism>
<feature type="region of interest" description="Disordered" evidence="5">
    <location>
        <begin position="66"/>
        <end position="113"/>
    </location>
</feature>
<evidence type="ECO:0000256" key="1">
    <source>
        <dbReference type="ARBA" id="ARBA00004167"/>
    </source>
</evidence>
<sequence>MNLPSYNSRETVECGFVAMGLCGDDYCTGFGYPFKFFNYHRYNPVTTTFGPDEPIEIVDESYESVTLSTQTTTTTGTSATASSTFPPATTSTGPATGFETGTAESSDAKKNGGGLSDGVIAGIGAGGATWVIIIAVLSLLFQRHRKSQSTGTAAVASDPSTDKNAFEKGGGEGGVGEQEKGSMTFFKAELEDNPKTYGNELEGTCIEAEKKEKPQVSDLGAAEGRNEVDGGKCQERFELA</sequence>
<feature type="transmembrane region" description="Helical" evidence="6">
    <location>
        <begin position="119"/>
        <end position="141"/>
    </location>
</feature>
<dbReference type="GO" id="GO:0016020">
    <property type="term" value="C:membrane"/>
    <property type="evidence" value="ECO:0007669"/>
    <property type="project" value="UniProtKB-SubCell"/>
</dbReference>
<feature type="compositionally biased region" description="Basic and acidic residues" evidence="5">
    <location>
        <begin position="160"/>
        <end position="170"/>
    </location>
</feature>
<reference evidence="7 8" key="1">
    <citation type="submission" date="2017-07" db="EMBL/GenBank/DDBJ databases">
        <title>Genome sequence of the Sordaria macrospora wild type strain R19027.</title>
        <authorList>
            <person name="Nowrousian M."/>
            <person name="Teichert I."/>
            <person name="Kueck U."/>
        </authorList>
    </citation>
    <scope>NUCLEOTIDE SEQUENCE [LARGE SCALE GENOMIC DNA]</scope>
    <source>
        <strain evidence="7 8">R19027</strain>
        <tissue evidence="7">Mycelium</tissue>
    </source>
</reference>
<dbReference type="GO" id="GO:0071944">
    <property type="term" value="C:cell periphery"/>
    <property type="evidence" value="ECO:0007669"/>
    <property type="project" value="UniProtKB-ARBA"/>
</dbReference>
<keyword evidence="4 6" id="KW-0472">Membrane</keyword>
<feature type="compositionally biased region" description="Basic and acidic residues" evidence="5">
    <location>
        <begin position="224"/>
        <end position="240"/>
    </location>
</feature>
<evidence type="ECO:0000256" key="3">
    <source>
        <dbReference type="ARBA" id="ARBA00022989"/>
    </source>
</evidence>
<evidence type="ECO:0000256" key="6">
    <source>
        <dbReference type="SAM" id="Phobius"/>
    </source>
</evidence>
<dbReference type="EMBL" id="NMPR01000053">
    <property type="protein sequence ID" value="KAA8632504.1"/>
    <property type="molecule type" value="Genomic_DNA"/>
</dbReference>
<dbReference type="InterPro" id="IPR051694">
    <property type="entry name" value="Immunoregulatory_rcpt-like"/>
</dbReference>